<dbReference type="Pfam" id="PF14322">
    <property type="entry name" value="SusD-like_3"/>
    <property type="match status" value="1"/>
</dbReference>
<dbReference type="SUPFAM" id="SSF48452">
    <property type="entry name" value="TPR-like"/>
    <property type="match status" value="1"/>
</dbReference>
<feature type="domain" description="RagB/SusD" evidence="7">
    <location>
        <begin position="325"/>
        <end position="461"/>
    </location>
</feature>
<gene>
    <name evidence="9" type="ORF">SAMN05444388_107133</name>
</gene>
<feature type="signal peptide" evidence="6">
    <location>
        <begin position="1"/>
        <end position="27"/>
    </location>
</feature>
<keyword evidence="3 6" id="KW-0732">Signal</keyword>
<evidence type="ECO:0000256" key="6">
    <source>
        <dbReference type="SAM" id="SignalP"/>
    </source>
</evidence>
<evidence type="ECO:0000256" key="1">
    <source>
        <dbReference type="ARBA" id="ARBA00004442"/>
    </source>
</evidence>
<evidence type="ECO:0000313" key="9">
    <source>
        <dbReference type="EMBL" id="SHH16457.1"/>
    </source>
</evidence>
<feature type="domain" description="SusD-like N-terminal" evidence="8">
    <location>
        <begin position="83"/>
        <end position="228"/>
    </location>
</feature>
<name>A0A1M5QQP5_FLAJO</name>
<organism evidence="9 10">
    <name type="scientific">Flavobacterium johnsoniae</name>
    <name type="common">Cytophaga johnsonae</name>
    <dbReference type="NCBI Taxonomy" id="986"/>
    <lineage>
        <taxon>Bacteria</taxon>
        <taxon>Pseudomonadati</taxon>
        <taxon>Bacteroidota</taxon>
        <taxon>Flavobacteriia</taxon>
        <taxon>Flavobacteriales</taxon>
        <taxon>Flavobacteriaceae</taxon>
        <taxon>Flavobacterium</taxon>
    </lineage>
</organism>
<sequence>MKTKFLSKSRFLIAMILLIAVSCDSFVEVDLPKSQLTTESVFENYSTAEAALSDIYSKIRDQGMLTGNGFGISNQLACYSDEMISNESLSNPSFSFYSNALLPTNTYVANYWNSAYNQIYAANSIIKGCEYNTSMTQIERNQLTGEALFVRSLEHFYLLNVFGSVPFVSGTDYKTNSKISKMASEQMYSEIISDLETAVDLLPVSYIVAPRIRPNKYAAQALLSRIYLFSGKFPEASNAASAVINNQSLYSVENINSAFLINSKETLWQLHSGTAGKNTADGAYFIFTAGPPQFVWMSSGLYNSFTAGDLRRAYWTKEVKDASGTWHHPYKYKENFDTSVSKEYTVVLRLSEQFLIRSEARAMQGDLIGAKEDLNIIRKRAGLPDTQALTQSEILNAVLEERRHELFTEYGHRFFDLKRYGKLNSTLGNIKTGWNATDQLFPIPEAEINANPNIKPQNPGY</sequence>
<dbReference type="AlphaFoldDB" id="A0A1M5QQP5"/>
<evidence type="ECO:0000313" key="10">
    <source>
        <dbReference type="Proteomes" id="UP000184112"/>
    </source>
</evidence>
<keyword evidence="5" id="KW-0998">Cell outer membrane</keyword>
<dbReference type="PROSITE" id="PS51257">
    <property type="entry name" value="PROKAR_LIPOPROTEIN"/>
    <property type="match status" value="1"/>
</dbReference>
<dbReference type="Gene3D" id="1.25.40.390">
    <property type="match status" value="1"/>
</dbReference>
<evidence type="ECO:0000256" key="2">
    <source>
        <dbReference type="ARBA" id="ARBA00006275"/>
    </source>
</evidence>
<dbReference type="Proteomes" id="UP000184112">
    <property type="component" value="Unassembled WGS sequence"/>
</dbReference>
<evidence type="ECO:0000256" key="3">
    <source>
        <dbReference type="ARBA" id="ARBA00022729"/>
    </source>
</evidence>
<dbReference type="InterPro" id="IPR033985">
    <property type="entry name" value="SusD-like_N"/>
</dbReference>
<evidence type="ECO:0000256" key="5">
    <source>
        <dbReference type="ARBA" id="ARBA00023237"/>
    </source>
</evidence>
<evidence type="ECO:0000259" key="7">
    <source>
        <dbReference type="Pfam" id="PF07980"/>
    </source>
</evidence>
<feature type="chain" id="PRO_5012544974" evidence="6">
    <location>
        <begin position="28"/>
        <end position="461"/>
    </location>
</feature>
<reference evidence="9 10" key="1">
    <citation type="submission" date="2016-11" db="EMBL/GenBank/DDBJ databases">
        <authorList>
            <person name="Jaros S."/>
            <person name="Januszkiewicz K."/>
            <person name="Wedrychowicz H."/>
        </authorList>
    </citation>
    <scope>NUCLEOTIDE SEQUENCE [LARGE SCALE GENOMIC DNA]</scope>
    <source>
        <strain evidence="9 10">DSM 6792</strain>
    </source>
</reference>
<dbReference type="EMBL" id="FQWH01000007">
    <property type="protein sequence ID" value="SHH16457.1"/>
    <property type="molecule type" value="Genomic_DNA"/>
</dbReference>
<protein>
    <submittedName>
        <fullName evidence="9">RagB/SusD domain-containing protein</fullName>
    </submittedName>
</protein>
<dbReference type="InterPro" id="IPR012944">
    <property type="entry name" value="SusD_RagB_dom"/>
</dbReference>
<comment type="subcellular location">
    <subcellularLocation>
        <location evidence="1">Cell outer membrane</location>
    </subcellularLocation>
</comment>
<proteinExistence type="inferred from homology"/>
<dbReference type="RefSeq" id="WP_073410071.1">
    <property type="nucleotide sequence ID" value="NZ_FQWH01000007.1"/>
</dbReference>
<dbReference type="GO" id="GO:0009279">
    <property type="term" value="C:cell outer membrane"/>
    <property type="evidence" value="ECO:0007669"/>
    <property type="project" value="UniProtKB-SubCell"/>
</dbReference>
<accession>A0A1M5QQP5</accession>
<dbReference type="InterPro" id="IPR011990">
    <property type="entry name" value="TPR-like_helical_dom_sf"/>
</dbReference>
<dbReference type="CDD" id="cd08977">
    <property type="entry name" value="SusD"/>
    <property type="match status" value="1"/>
</dbReference>
<keyword evidence="4" id="KW-0472">Membrane</keyword>
<dbReference type="Pfam" id="PF07980">
    <property type="entry name" value="SusD_RagB"/>
    <property type="match status" value="1"/>
</dbReference>
<comment type="similarity">
    <text evidence="2">Belongs to the SusD family.</text>
</comment>
<evidence type="ECO:0000259" key="8">
    <source>
        <dbReference type="Pfam" id="PF14322"/>
    </source>
</evidence>
<evidence type="ECO:0000256" key="4">
    <source>
        <dbReference type="ARBA" id="ARBA00023136"/>
    </source>
</evidence>